<keyword evidence="4" id="KW-1185">Reference proteome</keyword>
<name>A0A0U5JGG0_9BACT</name>
<feature type="compositionally biased region" description="Polar residues" evidence="1">
    <location>
        <begin position="33"/>
        <end position="56"/>
    </location>
</feature>
<gene>
    <name evidence="3" type="ORF">PNK_2310</name>
</gene>
<feature type="chain" id="PRO_5006860468" description="Secreted protein" evidence="2">
    <location>
        <begin position="28"/>
        <end position="227"/>
    </location>
</feature>
<evidence type="ECO:0000313" key="4">
    <source>
        <dbReference type="Proteomes" id="UP000069902"/>
    </source>
</evidence>
<evidence type="ECO:0000313" key="3">
    <source>
        <dbReference type="EMBL" id="CUI17908.1"/>
    </source>
</evidence>
<accession>A0A0U5JGG0</accession>
<dbReference type="PATRIC" id="fig|389348.3.peg.2593"/>
<dbReference type="InParanoid" id="A0A0U5JGG0"/>
<dbReference type="RefSeq" id="WP_059062145.1">
    <property type="nucleotide sequence ID" value="NZ_LN879502.1"/>
</dbReference>
<keyword evidence="2" id="KW-0732">Signal</keyword>
<organism evidence="3 4">
    <name type="scientific">Candidatus Protochlamydia naegleriophila</name>
    <dbReference type="NCBI Taxonomy" id="389348"/>
    <lineage>
        <taxon>Bacteria</taxon>
        <taxon>Pseudomonadati</taxon>
        <taxon>Chlamydiota</taxon>
        <taxon>Chlamydiia</taxon>
        <taxon>Parachlamydiales</taxon>
        <taxon>Parachlamydiaceae</taxon>
        <taxon>Candidatus Protochlamydia</taxon>
    </lineage>
</organism>
<dbReference type="EMBL" id="LN879502">
    <property type="protein sequence ID" value="CUI17908.1"/>
    <property type="molecule type" value="Genomic_DNA"/>
</dbReference>
<evidence type="ECO:0000256" key="1">
    <source>
        <dbReference type="SAM" id="MobiDB-lite"/>
    </source>
</evidence>
<evidence type="ECO:0008006" key="5">
    <source>
        <dbReference type="Google" id="ProtNLM"/>
    </source>
</evidence>
<dbReference type="Proteomes" id="UP000069902">
    <property type="component" value="Chromosome cPNK"/>
</dbReference>
<dbReference type="KEGG" id="pnl:PNK_2310"/>
<protein>
    <recommendedName>
        <fullName evidence="5">Secreted protein</fullName>
    </recommendedName>
</protein>
<sequence length="227" mass="26595">MLTTYLSKRAFCTAFNFALVAFTSLYAAPATNQQPRAASPNQPTNQNYYPAPNQSAKPHDVSRYEGKEEIAYVDRNEDRTLYERNLRLGDWDYKENWRYDKRAFYSGETQSQAYDEEHPGTRGIGYDADPRPSHNYANYRYGDRYNYRSYPQDQVYYYNNYPYSSYNSAGNSYPYSSYNTSGYRSYNTSGYPYSGSYPYNTTQTFDSGVRSTYTNPESNVYPQYYSR</sequence>
<feature type="signal peptide" evidence="2">
    <location>
        <begin position="1"/>
        <end position="27"/>
    </location>
</feature>
<evidence type="ECO:0000256" key="2">
    <source>
        <dbReference type="SAM" id="SignalP"/>
    </source>
</evidence>
<dbReference type="AlphaFoldDB" id="A0A0U5JGG0"/>
<proteinExistence type="predicted"/>
<feature type="region of interest" description="Disordered" evidence="1">
    <location>
        <begin position="33"/>
        <end position="62"/>
    </location>
</feature>
<reference evidence="4" key="1">
    <citation type="submission" date="2015-09" db="EMBL/GenBank/DDBJ databases">
        <authorList>
            <person name="Bertelli C."/>
        </authorList>
    </citation>
    <scope>NUCLEOTIDE SEQUENCE [LARGE SCALE GENOMIC DNA]</scope>
    <source>
        <strain evidence="4">KNic</strain>
    </source>
</reference>